<evidence type="ECO:0000256" key="5">
    <source>
        <dbReference type="PROSITE-ProRule" id="PRU00803"/>
    </source>
</evidence>
<dbReference type="EMBL" id="RCML01000471">
    <property type="protein sequence ID" value="KAG2976131.1"/>
    <property type="molecule type" value="Genomic_DNA"/>
</dbReference>
<keyword evidence="3" id="KW-0106">Calcium</keyword>
<evidence type="ECO:0000256" key="1">
    <source>
        <dbReference type="ARBA" id="ARBA00022729"/>
    </source>
</evidence>
<evidence type="ECO:0000256" key="2">
    <source>
        <dbReference type="ARBA" id="ARBA00022737"/>
    </source>
</evidence>
<feature type="chain" id="PRO_5036275017" description="Calx-beta domain-containing protein" evidence="6">
    <location>
        <begin position="27"/>
        <end position="3556"/>
    </location>
</feature>
<evidence type="ECO:0000313" key="10">
    <source>
        <dbReference type="Proteomes" id="UP000735874"/>
    </source>
</evidence>
<dbReference type="Gene3D" id="2.130.10.130">
    <property type="entry name" value="Integrin alpha, N-terminal"/>
    <property type="match status" value="2"/>
</dbReference>
<dbReference type="GO" id="GO:0016020">
    <property type="term" value="C:membrane"/>
    <property type="evidence" value="ECO:0007669"/>
    <property type="project" value="InterPro"/>
</dbReference>
<keyword evidence="4" id="KW-0325">Glycoprotein</keyword>
<dbReference type="Gene3D" id="2.60.40.2030">
    <property type="match status" value="1"/>
</dbReference>
<evidence type="ECO:0000256" key="6">
    <source>
        <dbReference type="SAM" id="SignalP"/>
    </source>
</evidence>
<evidence type="ECO:0000313" key="9">
    <source>
        <dbReference type="EMBL" id="KAG2976131.1"/>
    </source>
</evidence>
<dbReference type="InterPro" id="IPR003644">
    <property type="entry name" value="Calx_beta"/>
</dbReference>
<dbReference type="PROSITE" id="PS51470">
    <property type="entry name" value="FG_GAP"/>
    <property type="match status" value="1"/>
</dbReference>
<dbReference type="Proteomes" id="UP000697107">
    <property type="component" value="Unassembled WGS sequence"/>
</dbReference>
<evidence type="ECO:0000313" key="8">
    <source>
        <dbReference type="EMBL" id="KAG2851711.1"/>
    </source>
</evidence>
<keyword evidence="2" id="KW-0677">Repeat</keyword>
<dbReference type="EMBL" id="RCMG01000589">
    <property type="protein sequence ID" value="KAG2851711.1"/>
    <property type="molecule type" value="Genomic_DNA"/>
</dbReference>
<organism evidence="8 10">
    <name type="scientific">Phytophthora cactorum</name>
    <dbReference type="NCBI Taxonomy" id="29920"/>
    <lineage>
        <taxon>Eukaryota</taxon>
        <taxon>Sar</taxon>
        <taxon>Stramenopiles</taxon>
        <taxon>Oomycota</taxon>
        <taxon>Peronosporomycetes</taxon>
        <taxon>Peronosporales</taxon>
        <taxon>Peronosporaceae</taxon>
        <taxon>Phytophthora</taxon>
    </lineage>
</organism>
<dbReference type="InterPro" id="IPR013517">
    <property type="entry name" value="FG-GAP"/>
</dbReference>
<evidence type="ECO:0000256" key="3">
    <source>
        <dbReference type="ARBA" id="ARBA00022837"/>
    </source>
</evidence>
<protein>
    <recommendedName>
        <fullName evidence="7">Calx-beta domain-containing protein</fullName>
    </recommendedName>
</protein>
<dbReference type="PANTHER" id="PTHR36220">
    <property type="entry name" value="UNNAMED PRODUCT"/>
    <property type="match status" value="1"/>
</dbReference>
<sequence>MTGCRRAQYTCVLLVAVCLLLLGASAKQLTVLVQPLTSTAGESLSVQPVLALTDDNGNILTTENDGTVIVSIGNNPSRFAETSSFDVVVGPSQLREWWTRAPAALLNVSIVGGIARFRGAFIDVAGSPYKLRYTTDLVLDGGSTVVTNPFTVAAGECSRLQFNTTLGEATGGKAFLIQPVLKLLDSADGLTVRVQKGVATFRSLKIDKAGNGYSLQFTLYTKVQGKNTWKKTTISQVSDTFDILTGNPVSLLLQRNLSDGILDGQPNEIQPIVALLDSGGNVVSSLETGTVTASLVSSASVSSSIVVDTSAAPLLTVVNVRALINSAYPMAYGVGARVSVQVTFSDEVSIKGAPTLELESSANGAGANGKAVAVTTTTVWSSIYVFEYDVVATDNTLDLEYTSTTALSLNGGLITDRNGKTPILTLPALGSANSLAGTSAVVIDTTAPVITSVSCPTPGDGEYGTGQQINLSVQFSQPVSVYGNPLLPVALTSVSGTGGTRNAVFSSGNNTNTLVFIYTVQSGDAAAKLDVTASINVNGGFIKHCSQRPTTDAVVTMAAVPVKLSSVNNIVIDTATPTIDATVGVTSGTSNGIYAPGDEIKILITFTKPVTVTGYPRLFLETGPIRRPAGYTTGSGTKVLTLVYRVSAGDTAGNGFLNYRDDHALRLNGGTITRSLVGSTGATGVSAVLSLTSATSSGKALANNAQLTIDGLPPTVTRISVSSAPSSTVTRGNEVVIGISFSALVTVDTTKGTPTLQMDVGSYNRQAVYKSGSGSQSLLFSYIVSLGDTAPNGVNYRSRSALVLNGATIRRASNSPTLDAYLMLPDPPSLSPQIIVDRALSSVTTIKKLSADVVPGTYGTKQVITLSLTFSDEVALSGIMPPALKINTGTVVPYASGSSTRTLVFLHIVKNGEAIPGLDKFDDNAVICTAPNCQIINYNAQSADLSLTGISLEPANIVIDTSAPQIVSVYAVTTAPTVNGGSFVVGDVIEIVIKMDLEVFIEPPPSAYPEKAPVLLLNTVKGGKPVLCQGYANNDRHLLLFKYTVEPGDVATDLMHIDQSALTLNSGQSSIKRFSTTPTTNAVLTLPVPQPLGASLNVNGNKVPAVLSVSSPTANDLYRCGDQIALTVSFSQHVVVKGAPFLWLDMGAVPRKALYNTGSGTTVLTFIYTVQEGDYSVDMEYVDHHSLDSTISVNGTTPTAILHLSTNPTTVADVNLPYPFTQGSLSYNKNLQVNGRKPSIVATRFTSADGLYKFSDTVVMEVTFSACVVIDRGPLGAQGPTPRLRFKPSPVSSFSTSTATTITRYGVYVGGSPGTALRFEYTIKTGDTALGLDYAGTTALELNGARILTCTANANVAATQSVDLHLNPPGGRLLGDTAKPVVFGRATFTDLVVDRLGFDYRVNFSALYNQTALETSAYFDMLSSAVYGLRSSPYASGDRLGSSVDVDGDTLVLGGPGASQPVAAVQIVTALGDAETFVNEIQVLQTTAKQQPAVQILTSTAAPGETIGGFFYLKLGSIGPTRRLPYNADPTQMSVALEMDLGFGLQTISVTREPNTYCACSNGYVWHITFLFAEGPVDALTVASSTQLTGRSASIGDGRLGSAAVISVPSTTLGGTMTLQLGNFITRNIKYNVDEAELAIILTQDLHLNVWSVSRSLPSAMDTYTWRVTFTASDTLYNVPQLLPQGVLLTGYGAGLTVRTERDGQGRLSGFFRLQFRTDIFPNDETDDIPVGASDHDVEVALEKLVNAKNDYGPVIDTSGNLPALVPVITKLKGTNARVVVQVGGYEPSSLSADSSSTNAGLPGGSAGMAAVFTRGNNDWKQQGGTIAGHDTRGGDLFGSSVSLQGNTLLVGAPAAAIFGDFEKQSLLCDADGGTAIRDRCSHIGLTLRAGDHGDDSGNIPDLVVDSSALTKGAGVGSAQMHEYSAGTFRSDGSSAKGLQCGAAYIFTRDKKLSTWSEYTKFAPPAAQIADIREYGGAVALSDPFAVVGAPGAYNEAGRVFVYQFNGVDKWLLFQTLSAAPNVITSGDRFGESVAISGTVTTTVVVGAPGYASNSGAVFVFDLMGGYFQNRQMLMQVVPEMQPGDGFGNALDLDMLFTYTLVVAAHRHTYQRDGAVDAVKSGMVLVFVRRSSNDIFFVLQQVLYASDIRARDRFGTSIAVAKDTIIVGAHELYEGEQTTRKAVQALTASVLETEATNSIQGGSFTLSFLRSNAGEDPTKVTTIKRVETRAIAYDISSSGLQAILETDFDLTNVIVRRDGPSAYKGYTWYVTFAGSSGEIPLLEVDNTQLKGGEVTVKWINHLAPVLRGSAYVFTRDGSGKWTEQASFFPRKKQYFAWFGSAVAVHKRTAVIGAPNLDTYISGINSGGAFVGDLGILSVRFSAKTYNVLEGDSLDVTVQRCSRLGGFCAVDVSAAPQLYIEYDTGDAFSDRQSASTYVAVIPTIGPYRKLSSLDASGRQGSSSVFYAKDVMGQEPFPQVGNGRWLAGDAVGTANGRNQFYGSSERRSLWVDAIFDYAGTSDYSSSSGELFFDGVDDLTHTFSVQTTSDFVVENPDETVMMRLSLPGIWPSVTGDLWSTLTIKDNGDGGSGARSYLAHLNPEPSLAQAQSDFSRSVSIFNAGNAAAVGAPLERNNAGVKCGAVHLFVRRSGFWERDATVFPSDCVPGMLFGTSVAIDGSLGPVRAIVGAPGADAAYIYLYRRDGLTPAARWMEETRLDEPTLATDDINHNYAGSNAVTIFGDIAVVGASGLERVYVYHRGVDGLWKLVSTLRASDRVQYQILERAVEQSYAFGHAMDMDKRTIIVGAPFSDAGVFTAQQYHSADFDRRYFAKGAAYVFHLEAQEQRIMLRTSNPLISGSFRLAATRRGITGITRAISYSATGAEVKAALEGTNGQDGDGSTIEALGFRLLEVQRTGSIDQGFTWSVTFIGEIVTVPLMTASWFGYGCSTCKAFSSTFIPDPTRQILISEVVAIGSGWKQQARLTAPDGNAGDQFGLNVGLSGEQAIVGAAGSSALTTTTWDFETGDLTGASPPGQRANHEGRYWVGTFEARPGAGKATTAAQVAAQMCAFTNDELCRAPNYKMPTASASVGTTQGDGPQGTLTSLPFIIEGQWMSFRVGGGCDIRVVYVELLIDGQPAAVSESVAAEQVAVEVTADGASTPSPNNVRPITATSKLRATGRCRETMQEVTWDLSAFENRTAQIRVVDASSNLVWGHINFDDVRFSWGAARVAQTSTSKAGAAYTFRRRAPGTQFPTAKCEGMNRWTCEWEFQARLAASDKRSEDLFGSSVAVDDVLGVAVVAAPGQRGVDANNTIDRVLSDGLDISKEGLRAMEQVGSLYVFRRADELRDGAGVLLRTPKWAPKEVLKMQYPQKQRQSHFGAALDLDGSDLIVGAPGISISPVLPQSGRAFAYDLAVAGIKFTNSWFACVEGNADGLVGLTLSRSAATSNLTRPLTIGYATEDRSAVGVDALKFATCMKVPSTQRKDCGDYQQIAGEVTFAAGETSKLVTIPIMEDMCLEQWEKHFVVRLQVPGGEPLLGEDFIARVRIDDDDFNSEPC</sequence>
<gene>
    <name evidence="8" type="ORF">PC113_g15671</name>
    <name evidence="9" type="ORF">PC118_g13566</name>
</gene>
<proteinExistence type="predicted"/>
<dbReference type="SUPFAM" id="SSF141072">
    <property type="entry name" value="CalX-like"/>
    <property type="match status" value="2"/>
</dbReference>
<feature type="domain" description="Calx-beta" evidence="7">
    <location>
        <begin position="3486"/>
        <end position="3550"/>
    </location>
</feature>
<dbReference type="Pfam" id="PF03160">
    <property type="entry name" value="Calx-beta"/>
    <property type="match status" value="1"/>
</dbReference>
<keyword evidence="1 6" id="KW-0732">Signal</keyword>
<dbReference type="SMART" id="SM00191">
    <property type="entry name" value="Int_alpha"/>
    <property type="match status" value="4"/>
</dbReference>
<dbReference type="GO" id="GO:0007154">
    <property type="term" value="P:cell communication"/>
    <property type="evidence" value="ECO:0007669"/>
    <property type="project" value="InterPro"/>
</dbReference>
<dbReference type="InterPro" id="IPR028994">
    <property type="entry name" value="Integrin_alpha_N"/>
</dbReference>
<feature type="signal peptide" evidence="6">
    <location>
        <begin position="1"/>
        <end position="26"/>
    </location>
</feature>
<dbReference type="InterPro" id="IPR013519">
    <property type="entry name" value="Int_alpha_beta-p"/>
</dbReference>
<name>A0A8T0YTW5_9STRA</name>
<evidence type="ECO:0000259" key="7">
    <source>
        <dbReference type="Pfam" id="PF03160"/>
    </source>
</evidence>
<feature type="repeat" description="FG-GAP" evidence="5">
    <location>
        <begin position="2015"/>
        <end position="2070"/>
    </location>
</feature>
<accession>A0A8T0YTW5</accession>
<comment type="caution">
    <text evidence="8">The sequence shown here is derived from an EMBL/GenBank/DDBJ whole genome shotgun (WGS) entry which is preliminary data.</text>
</comment>
<dbReference type="PANTHER" id="PTHR36220:SF1">
    <property type="entry name" value="GAMMA TUBULIN COMPLEX COMPONENT C-TERMINAL DOMAIN-CONTAINING PROTEIN"/>
    <property type="match status" value="1"/>
</dbReference>
<dbReference type="Pfam" id="PF14312">
    <property type="entry name" value="FG-GAP_2"/>
    <property type="match status" value="6"/>
</dbReference>
<evidence type="ECO:0000256" key="4">
    <source>
        <dbReference type="ARBA" id="ARBA00023180"/>
    </source>
</evidence>
<dbReference type="InterPro" id="IPR038081">
    <property type="entry name" value="CalX-like_sf"/>
</dbReference>
<dbReference type="VEuPathDB" id="FungiDB:PC110_g16385"/>
<dbReference type="Proteomes" id="UP000735874">
    <property type="component" value="Unassembled WGS sequence"/>
</dbReference>
<reference evidence="8" key="1">
    <citation type="submission" date="2018-10" db="EMBL/GenBank/DDBJ databases">
        <title>Effector identification in a new, highly contiguous assembly of the strawberry crown rot pathogen Phytophthora cactorum.</title>
        <authorList>
            <person name="Armitage A.D."/>
            <person name="Nellist C.F."/>
            <person name="Bates H."/>
            <person name="Vickerstaff R.J."/>
            <person name="Harrison R.J."/>
        </authorList>
    </citation>
    <scope>NUCLEOTIDE SEQUENCE</scope>
    <source>
        <strain evidence="8">15-7</strain>
        <strain evidence="9">P415</strain>
    </source>
</reference>